<dbReference type="InterPro" id="IPR045864">
    <property type="entry name" value="aa-tRNA-synth_II/BPL/LPL"/>
</dbReference>
<dbReference type="Gene3D" id="3.30.56.10">
    <property type="match status" value="2"/>
</dbReference>
<dbReference type="InterPro" id="IPR036690">
    <property type="entry name" value="Fdx_antiC-bd_sf"/>
</dbReference>
<dbReference type="GO" id="GO:0009328">
    <property type="term" value="C:phenylalanine-tRNA ligase complex"/>
    <property type="evidence" value="ECO:0007669"/>
    <property type="project" value="TreeGrafter"/>
</dbReference>
<comment type="subunit">
    <text evidence="3 15">Tetramer of two alpha and two beta subunits.</text>
</comment>
<evidence type="ECO:0000256" key="10">
    <source>
        <dbReference type="ARBA" id="ARBA00022842"/>
    </source>
</evidence>
<dbReference type="NCBIfam" id="TIGR00472">
    <property type="entry name" value="pheT_bact"/>
    <property type="match status" value="1"/>
</dbReference>
<feature type="domain" description="B5" evidence="17">
    <location>
        <begin position="287"/>
        <end position="362"/>
    </location>
</feature>
<feature type="binding site" evidence="15">
    <location>
        <position position="349"/>
    </location>
    <ligand>
        <name>Mg(2+)</name>
        <dbReference type="ChEBI" id="CHEBI:18420"/>
        <note>shared with alpha subunit</note>
    </ligand>
</feature>
<dbReference type="PROSITE" id="PS51483">
    <property type="entry name" value="B5"/>
    <property type="match status" value="1"/>
</dbReference>
<feature type="binding site" evidence="15">
    <location>
        <position position="346"/>
    </location>
    <ligand>
        <name>Mg(2+)</name>
        <dbReference type="ChEBI" id="CHEBI:18420"/>
        <note>shared with alpha subunit</note>
    </ligand>
</feature>
<dbReference type="GO" id="GO:0006432">
    <property type="term" value="P:phenylalanyl-tRNA aminoacylation"/>
    <property type="evidence" value="ECO:0007669"/>
    <property type="project" value="UniProtKB-UniRule"/>
</dbReference>
<dbReference type="GO" id="GO:0000287">
    <property type="term" value="F:magnesium ion binding"/>
    <property type="evidence" value="ECO:0007669"/>
    <property type="project" value="UniProtKB-UniRule"/>
</dbReference>
<evidence type="ECO:0000256" key="6">
    <source>
        <dbReference type="ARBA" id="ARBA00022598"/>
    </source>
</evidence>
<evidence type="ECO:0000256" key="1">
    <source>
        <dbReference type="ARBA" id="ARBA00004496"/>
    </source>
</evidence>
<dbReference type="InterPro" id="IPR005121">
    <property type="entry name" value="Fdx_antiC-bd"/>
</dbReference>
<comment type="cofactor">
    <cofactor evidence="15">
        <name>Mg(2+)</name>
        <dbReference type="ChEBI" id="CHEBI:18420"/>
    </cofactor>
    <text evidence="15">Binds 2 magnesium ions per tetramer.</text>
</comment>
<dbReference type="SMART" id="SM00873">
    <property type="entry name" value="B3_4"/>
    <property type="match status" value="1"/>
</dbReference>
<keyword evidence="11" id="KW-0694">RNA-binding</keyword>
<evidence type="ECO:0000259" key="16">
    <source>
        <dbReference type="PROSITE" id="PS51447"/>
    </source>
</evidence>
<comment type="catalytic activity">
    <reaction evidence="14 15">
        <text>tRNA(Phe) + L-phenylalanine + ATP = L-phenylalanyl-tRNA(Phe) + AMP + diphosphate + H(+)</text>
        <dbReference type="Rhea" id="RHEA:19413"/>
        <dbReference type="Rhea" id="RHEA-COMP:9668"/>
        <dbReference type="Rhea" id="RHEA-COMP:9699"/>
        <dbReference type="ChEBI" id="CHEBI:15378"/>
        <dbReference type="ChEBI" id="CHEBI:30616"/>
        <dbReference type="ChEBI" id="CHEBI:33019"/>
        <dbReference type="ChEBI" id="CHEBI:58095"/>
        <dbReference type="ChEBI" id="CHEBI:78442"/>
        <dbReference type="ChEBI" id="CHEBI:78531"/>
        <dbReference type="ChEBI" id="CHEBI:456215"/>
        <dbReference type="EC" id="6.1.1.20"/>
    </reaction>
</comment>
<keyword evidence="7 15" id="KW-0479">Metal-binding</keyword>
<evidence type="ECO:0000256" key="13">
    <source>
        <dbReference type="ARBA" id="ARBA00023146"/>
    </source>
</evidence>
<reference evidence="18 19" key="1">
    <citation type="submission" date="2017-09" db="EMBL/GenBank/DDBJ databases">
        <title>Depth-based differentiation of microbial function through sediment-hosted aquifers and enrichment of novel symbionts in the deep terrestrial subsurface.</title>
        <authorList>
            <person name="Probst A.J."/>
            <person name="Ladd B."/>
            <person name="Jarett J.K."/>
            <person name="Geller-Mcgrath D.E."/>
            <person name="Sieber C.M."/>
            <person name="Emerson J.B."/>
            <person name="Anantharaman K."/>
            <person name="Thomas B.C."/>
            <person name="Malmstrom R."/>
            <person name="Stieglmeier M."/>
            <person name="Klingl A."/>
            <person name="Woyke T."/>
            <person name="Ryan C.M."/>
            <person name="Banfield J.F."/>
        </authorList>
    </citation>
    <scope>NUCLEOTIDE SEQUENCE [LARGE SCALE GENOMIC DNA]</scope>
    <source>
        <strain evidence="18">CG11_big_fil_rev_8_21_14_0_20_45_26</strain>
    </source>
</reference>
<feature type="binding site" evidence="15">
    <location>
        <position position="340"/>
    </location>
    <ligand>
        <name>Mg(2+)</name>
        <dbReference type="ChEBI" id="CHEBI:18420"/>
        <note>shared with alpha subunit</note>
    </ligand>
</feature>
<dbReference type="SUPFAM" id="SSF54991">
    <property type="entry name" value="Anticodon-binding domain of PheRS"/>
    <property type="match status" value="1"/>
</dbReference>
<dbReference type="Pfam" id="PF03483">
    <property type="entry name" value="B3_4"/>
    <property type="match status" value="1"/>
</dbReference>
<dbReference type="EC" id="6.1.1.20" evidence="15"/>
<evidence type="ECO:0000256" key="5">
    <source>
        <dbReference type="ARBA" id="ARBA00022555"/>
    </source>
</evidence>
<keyword evidence="9 15" id="KW-0067">ATP-binding</keyword>
<dbReference type="SUPFAM" id="SSF46955">
    <property type="entry name" value="Putative DNA-binding domain"/>
    <property type="match status" value="2"/>
</dbReference>
<keyword evidence="10 15" id="KW-0460">Magnesium</keyword>
<dbReference type="Gene3D" id="3.30.930.10">
    <property type="entry name" value="Bira Bifunctional Protein, Domain 2"/>
    <property type="match status" value="1"/>
</dbReference>
<dbReference type="Gene3D" id="3.30.70.380">
    <property type="entry name" value="Ferrodoxin-fold anticodon-binding domain"/>
    <property type="match status" value="1"/>
</dbReference>
<evidence type="ECO:0000313" key="18">
    <source>
        <dbReference type="EMBL" id="PIQ87214.1"/>
    </source>
</evidence>
<dbReference type="HAMAP" id="MF_00283">
    <property type="entry name" value="Phe_tRNA_synth_beta1"/>
    <property type="match status" value="1"/>
</dbReference>
<accession>A0A2H0LU70</accession>
<comment type="similarity">
    <text evidence="2 15">Belongs to the phenylalanyl-tRNA synthetase beta subunit family. Type 1 subfamily.</text>
</comment>
<evidence type="ECO:0000313" key="19">
    <source>
        <dbReference type="Proteomes" id="UP000230859"/>
    </source>
</evidence>
<sequence>MKLSWNWLQDYITVKAAPEEAALRLTMAGLEVEEVKKIGSDYQLTTEVTSNRPDWLSHIGVARELAALFGGKLKMPSCKLPKSESTERVIQIRTPDSKWCHFYSGVILEGVDQRQTPSWMRERLEVCGIRSINLIVDITNYVLLETGQPLHAFDLNQLQGNTITARHAKAKEKFQALNDIQYELISDDLVIADERGPVALGGVMGGKQSEVTSSTKNILLESAAFSAAAIRRTSRRLKLISDSSYRFERGVDPALVAFARHRAAHLIEELAGVGKIGRTLSSGKLVVKTKRIILAVEEIPRILGLRIPAAKIKKILISLGIRTSLSGKKLICQIPSSRSDITIPEDLIEEAARIHGYDRIPERLPTLKSTQPQIDPLLSLADEVRNICISFGLQEMVSFSLIAPQSAESLSIEKKQWVTVDNPRNQNLTLMRPSLAVSCLEAVQKNLNVGSKSVRLFEVANRYLSAEEALPLEERMLGIILCGHKAGNWLDPERPYELFDLKGIIASLCQLVQRRNCRFDISKNSMFVRGQGFDLMHDQKRLGNLGVISQSIKKNFDIDRPVFFAELSLSQLAQIQPQLIKYEDILKFPPIERDLSLVVDLNVRAQDLSNEIMKLGKGLIRSVEIFDLYQGKKMPVGKKSVAFRLLYQSPERTLQAQEVNELHFAIVDALQEKFKASLPTKA</sequence>
<dbReference type="InterPro" id="IPR045060">
    <property type="entry name" value="Phe-tRNA-ligase_IIc_bsu"/>
</dbReference>
<dbReference type="InterPro" id="IPR020825">
    <property type="entry name" value="Phe-tRNA_synthase-like_B3/B4"/>
</dbReference>
<dbReference type="InterPro" id="IPR009061">
    <property type="entry name" value="DNA-bd_dom_put_sf"/>
</dbReference>
<dbReference type="Pfam" id="PF17759">
    <property type="entry name" value="tRNA_synthFbeta"/>
    <property type="match status" value="1"/>
</dbReference>
<dbReference type="PANTHER" id="PTHR10947:SF0">
    <property type="entry name" value="PHENYLALANINE--TRNA LIGASE BETA SUBUNIT"/>
    <property type="match status" value="1"/>
</dbReference>
<name>A0A2H0LU70_9BACT</name>
<gene>
    <name evidence="15" type="primary">pheT</name>
    <name evidence="18" type="ORF">COV74_01450</name>
</gene>
<dbReference type="SUPFAM" id="SSF55681">
    <property type="entry name" value="Class II aaRS and biotin synthetases"/>
    <property type="match status" value="1"/>
</dbReference>
<dbReference type="PANTHER" id="PTHR10947">
    <property type="entry name" value="PHENYLALANYL-TRNA SYNTHETASE BETA CHAIN AND LEUCINE-RICH REPEAT-CONTAINING PROTEIN 47"/>
    <property type="match status" value="1"/>
</dbReference>
<feature type="domain" description="FDX-ACB" evidence="16">
    <location>
        <begin position="586"/>
        <end position="679"/>
    </location>
</feature>
<evidence type="ECO:0000256" key="3">
    <source>
        <dbReference type="ARBA" id="ARBA00011209"/>
    </source>
</evidence>
<dbReference type="FunFam" id="3.30.70.380:FF:000001">
    <property type="entry name" value="Phenylalanine--tRNA ligase beta subunit"/>
    <property type="match status" value="1"/>
</dbReference>
<dbReference type="SUPFAM" id="SSF56037">
    <property type="entry name" value="PheT/TilS domain"/>
    <property type="match status" value="1"/>
</dbReference>
<keyword evidence="13 15" id="KW-0030">Aminoacyl-tRNA synthetase</keyword>
<evidence type="ECO:0000256" key="7">
    <source>
        <dbReference type="ARBA" id="ARBA00022723"/>
    </source>
</evidence>
<dbReference type="InterPro" id="IPR004532">
    <property type="entry name" value="Phe-tRNA-ligase_IIc_bsu_bact"/>
</dbReference>
<evidence type="ECO:0000256" key="8">
    <source>
        <dbReference type="ARBA" id="ARBA00022741"/>
    </source>
</evidence>
<evidence type="ECO:0000256" key="4">
    <source>
        <dbReference type="ARBA" id="ARBA00022490"/>
    </source>
</evidence>
<dbReference type="Proteomes" id="UP000230859">
    <property type="component" value="Unassembled WGS sequence"/>
</dbReference>
<keyword evidence="6 15" id="KW-0436">Ligase</keyword>
<dbReference type="Pfam" id="PF03147">
    <property type="entry name" value="FDX-ACB"/>
    <property type="match status" value="1"/>
</dbReference>
<keyword evidence="5" id="KW-0820">tRNA-binding</keyword>
<evidence type="ECO:0000259" key="17">
    <source>
        <dbReference type="PROSITE" id="PS51483"/>
    </source>
</evidence>
<keyword evidence="8 15" id="KW-0547">Nucleotide-binding</keyword>
<dbReference type="AlphaFoldDB" id="A0A2H0LU70"/>
<dbReference type="EMBL" id="PCVY01000016">
    <property type="protein sequence ID" value="PIQ87214.1"/>
    <property type="molecule type" value="Genomic_DNA"/>
</dbReference>
<dbReference type="Pfam" id="PF03484">
    <property type="entry name" value="B5"/>
    <property type="match status" value="1"/>
</dbReference>
<comment type="caution">
    <text evidence="18">The sequence shown here is derived from an EMBL/GenBank/DDBJ whole genome shotgun (WGS) entry which is preliminary data.</text>
</comment>
<comment type="subcellular location">
    <subcellularLocation>
        <location evidence="1 15">Cytoplasm</location>
    </subcellularLocation>
</comment>
<evidence type="ECO:0000256" key="9">
    <source>
        <dbReference type="ARBA" id="ARBA00022840"/>
    </source>
</evidence>
<dbReference type="Gene3D" id="3.50.40.10">
    <property type="entry name" value="Phenylalanyl-trna Synthetase, Chain B, domain 3"/>
    <property type="match status" value="1"/>
</dbReference>
<feature type="binding site" evidence="15">
    <location>
        <position position="350"/>
    </location>
    <ligand>
        <name>Mg(2+)</name>
        <dbReference type="ChEBI" id="CHEBI:18420"/>
        <note>shared with alpha subunit</note>
    </ligand>
</feature>
<dbReference type="GO" id="GO:0000049">
    <property type="term" value="F:tRNA binding"/>
    <property type="evidence" value="ECO:0007669"/>
    <property type="project" value="UniProtKB-KW"/>
</dbReference>
<evidence type="ECO:0000256" key="2">
    <source>
        <dbReference type="ARBA" id="ARBA00008653"/>
    </source>
</evidence>
<dbReference type="SMART" id="SM00874">
    <property type="entry name" value="B5"/>
    <property type="match status" value="1"/>
</dbReference>
<evidence type="ECO:0000256" key="15">
    <source>
        <dbReference type="HAMAP-Rule" id="MF_00283"/>
    </source>
</evidence>
<dbReference type="GO" id="GO:0005524">
    <property type="term" value="F:ATP binding"/>
    <property type="evidence" value="ECO:0007669"/>
    <property type="project" value="UniProtKB-UniRule"/>
</dbReference>
<protein>
    <recommendedName>
        <fullName evidence="15">Phenylalanine--tRNA ligase beta subunit</fullName>
        <ecNumber evidence="15">6.1.1.20</ecNumber>
    </recommendedName>
    <alternativeName>
        <fullName evidence="15">Phenylalanyl-tRNA synthetase beta subunit</fullName>
        <shortName evidence="15">PheRS</shortName>
    </alternativeName>
</protein>
<keyword evidence="4 15" id="KW-0963">Cytoplasm</keyword>
<dbReference type="InterPro" id="IPR041616">
    <property type="entry name" value="PheRS_beta_core"/>
</dbReference>
<dbReference type="GO" id="GO:0004826">
    <property type="term" value="F:phenylalanine-tRNA ligase activity"/>
    <property type="evidence" value="ECO:0007669"/>
    <property type="project" value="UniProtKB-UniRule"/>
</dbReference>
<dbReference type="SMART" id="SM00896">
    <property type="entry name" value="FDX-ACB"/>
    <property type="match status" value="1"/>
</dbReference>
<proteinExistence type="inferred from homology"/>
<evidence type="ECO:0000256" key="11">
    <source>
        <dbReference type="ARBA" id="ARBA00022884"/>
    </source>
</evidence>
<dbReference type="CDD" id="cd00769">
    <property type="entry name" value="PheRS_beta_core"/>
    <property type="match status" value="1"/>
</dbReference>
<dbReference type="PROSITE" id="PS51447">
    <property type="entry name" value="FDX_ACB"/>
    <property type="match status" value="1"/>
</dbReference>
<organism evidence="18 19">
    <name type="scientific">Candidatus Abzuiibacterium crystallinum</name>
    <dbReference type="NCBI Taxonomy" id="1974748"/>
    <lineage>
        <taxon>Bacteria</taxon>
        <taxon>Pseudomonadati</taxon>
        <taxon>Candidatus Omnitrophota</taxon>
        <taxon>Candidatus Abzuiibacterium</taxon>
    </lineage>
</organism>
<dbReference type="InterPro" id="IPR005147">
    <property type="entry name" value="tRNA_synthase_B5-dom"/>
</dbReference>
<evidence type="ECO:0000256" key="12">
    <source>
        <dbReference type="ARBA" id="ARBA00022917"/>
    </source>
</evidence>
<dbReference type="InterPro" id="IPR005146">
    <property type="entry name" value="B3/B4_tRNA-bd"/>
</dbReference>
<evidence type="ECO:0000256" key="14">
    <source>
        <dbReference type="ARBA" id="ARBA00049255"/>
    </source>
</evidence>
<keyword evidence="12 15" id="KW-0648">Protein biosynthesis</keyword>